<evidence type="ECO:0008006" key="4">
    <source>
        <dbReference type="Google" id="ProtNLM"/>
    </source>
</evidence>
<protein>
    <recommendedName>
        <fullName evidence="4">Spore coat protein D</fullName>
    </recommendedName>
</protein>
<dbReference type="EMBL" id="JBDXSU010000025">
    <property type="protein sequence ID" value="MFB5192588.1"/>
    <property type="molecule type" value="Genomic_DNA"/>
</dbReference>
<dbReference type="Proteomes" id="UP001579974">
    <property type="component" value="Unassembled WGS sequence"/>
</dbReference>
<accession>A0ABV5AK95</accession>
<reference evidence="2 3" key="1">
    <citation type="journal article" date="2024" name="Int. J. Mol. Sci.">
        <title>Exploration of Alicyclobacillus spp. Genome in Search of Antibiotic Resistance.</title>
        <authorList>
            <person name="Bucka-Kolendo J."/>
            <person name="Kiousi D.E."/>
            <person name="Dekowska A."/>
            <person name="Mikolajczuk-Szczyrba A."/>
            <person name="Karadedos D.M."/>
            <person name="Michael P."/>
            <person name="Galanis A."/>
            <person name="Sokolowska B."/>
        </authorList>
    </citation>
    <scope>NUCLEOTIDE SEQUENCE [LARGE SCALE GENOMIC DNA]</scope>
    <source>
        <strain evidence="2 3">KKP 3000</strain>
    </source>
</reference>
<organism evidence="2 3">
    <name type="scientific">Alicyclobacillus fastidiosus</name>
    <dbReference type="NCBI Taxonomy" id="392011"/>
    <lineage>
        <taxon>Bacteria</taxon>
        <taxon>Bacillati</taxon>
        <taxon>Bacillota</taxon>
        <taxon>Bacilli</taxon>
        <taxon>Bacillales</taxon>
        <taxon>Alicyclobacillaceae</taxon>
        <taxon>Alicyclobacillus</taxon>
    </lineage>
</organism>
<evidence type="ECO:0000256" key="1">
    <source>
        <dbReference type="SAM" id="MobiDB-lite"/>
    </source>
</evidence>
<keyword evidence="3" id="KW-1185">Reference proteome</keyword>
<name>A0ABV5AK95_9BACL</name>
<comment type="caution">
    <text evidence="2">The sequence shown here is derived from an EMBL/GenBank/DDBJ whole genome shotgun (WGS) entry which is preliminary data.</text>
</comment>
<evidence type="ECO:0000313" key="2">
    <source>
        <dbReference type="EMBL" id="MFB5192588.1"/>
    </source>
</evidence>
<evidence type="ECO:0000313" key="3">
    <source>
        <dbReference type="Proteomes" id="UP001579974"/>
    </source>
</evidence>
<sequence>MTEQTGGQKYPYGKGHGPHKYAHDYESASTPEPESDWEHYDAESPSDPTISVSVHPKMSYVQYGMGMQKSVKKSKKMKKAYHPAYMASHPTPHPMLHKCAPIVCDPQYVVRNCYVPREVPVIHPIVNVQRHVIVNVPRHYYQPMTKHEVVDPGCPGGSNPDGRDCDC</sequence>
<dbReference type="RefSeq" id="WP_275475947.1">
    <property type="nucleotide sequence ID" value="NZ_CP162940.1"/>
</dbReference>
<feature type="region of interest" description="Disordered" evidence="1">
    <location>
        <begin position="1"/>
        <end position="49"/>
    </location>
</feature>
<proteinExistence type="predicted"/>
<gene>
    <name evidence="2" type="ORF">KKP3000_001794</name>
</gene>